<dbReference type="GO" id="GO:0051083">
    <property type="term" value="P:'de novo' cotranslational protein folding"/>
    <property type="evidence" value="ECO:0007669"/>
    <property type="project" value="InterPro"/>
</dbReference>
<evidence type="ECO:0000256" key="2">
    <source>
        <dbReference type="ARBA" id="ARBA00023186"/>
    </source>
</evidence>
<dbReference type="AlphaFoldDB" id="A0A8E0RTC4"/>
<dbReference type="Gene3D" id="1.10.8.840">
    <property type="entry name" value="Ribosome-associated complex head domain"/>
    <property type="match status" value="1"/>
</dbReference>
<feature type="region of interest" description="Disordered" evidence="3">
    <location>
        <begin position="1"/>
        <end position="22"/>
    </location>
</feature>
<evidence type="ECO:0000313" key="5">
    <source>
        <dbReference type="EMBL" id="KAA0188670.1"/>
    </source>
</evidence>
<dbReference type="Pfam" id="PF16717">
    <property type="entry name" value="RAC_head"/>
    <property type="match status" value="1"/>
</dbReference>
<dbReference type="PANTHER" id="PTHR43999">
    <property type="entry name" value="DNAJ HOMOLOG SUBFAMILY C MEMBER 2"/>
    <property type="match status" value="1"/>
</dbReference>
<accession>A0A8E0RTC4</accession>
<dbReference type="GO" id="GO:0006450">
    <property type="term" value="P:regulation of translational fidelity"/>
    <property type="evidence" value="ECO:0007669"/>
    <property type="project" value="InterPro"/>
</dbReference>
<comment type="caution">
    <text evidence="5">The sequence shown here is derived from an EMBL/GenBank/DDBJ whole genome shotgun (WGS) entry which is preliminary data.</text>
</comment>
<keyword evidence="6" id="KW-1185">Reference proteome</keyword>
<dbReference type="PANTHER" id="PTHR43999:SF1">
    <property type="entry name" value="DNAJ HOMOLOG SUBFAMILY C MEMBER 2"/>
    <property type="match status" value="1"/>
</dbReference>
<keyword evidence="2" id="KW-0143">Chaperone</keyword>
<sequence>RARQEAEAQAAECAASEERKRVEAERLRKEREQLKQEAKRERKRLRNVVVEKYNHFIHAVDSESALAGAERVQILADLDLLCQRLTNIQLQELNDHMENTMSMEDARSLFVSKLAEVKQELQAPGLQNTVKSNQAATVGNVNSTSAKFTPELIQVLVKAVNLLPSGTPKR</sequence>
<proteinExistence type="predicted"/>
<reference evidence="5" key="1">
    <citation type="submission" date="2019-05" db="EMBL/GenBank/DDBJ databases">
        <title>Annotation for the trematode Fasciolopsis buski.</title>
        <authorList>
            <person name="Choi Y.-J."/>
        </authorList>
    </citation>
    <scope>NUCLEOTIDE SEQUENCE</scope>
    <source>
        <strain evidence="5">HT</strain>
        <tissue evidence="5">Whole worm</tissue>
    </source>
</reference>
<organism evidence="5 6">
    <name type="scientific">Fasciolopsis buskii</name>
    <dbReference type="NCBI Taxonomy" id="27845"/>
    <lineage>
        <taxon>Eukaryota</taxon>
        <taxon>Metazoa</taxon>
        <taxon>Spiralia</taxon>
        <taxon>Lophotrochozoa</taxon>
        <taxon>Platyhelminthes</taxon>
        <taxon>Trematoda</taxon>
        <taxon>Digenea</taxon>
        <taxon>Plagiorchiida</taxon>
        <taxon>Echinostomata</taxon>
        <taxon>Echinostomatoidea</taxon>
        <taxon>Fasciolidae</taxon>
        <taxon>Fasciolopsis</taxon>
    </lineage>
</organism>
<evidence type="ECO:0000256" key="3">
    <source>
        <dbReference type="SAM" id="MobiDB-lite"/>
    </source>
</evidence>
<dbReference type="Proteomes" id="UP000728185">
    <property type="component" value="Unassembled WGS sequence"/>
</dbReference>
<dbReference type="InterPro" id="IPR032003">
    <property type="entry name" value="RAC_head"/>
</dbReference>
<keyword evidence="1" id="KW-0963">Cytoplasm</keyword>
<evidence type="ECO:0000313" key="6">
    <source>
        <dbReference type="Proteomes" id="UP000728185"/>
    </source>
</evidence>
<name>A0A8E0RTC4_9TREM</name>
<dbReference type="InterPro" id="IPR044634">
    <property type="entry name" value="Zuotin/DnaJC2"/>
</dbReference>
<feature type="domain" description="Ribosome-associated complex head" evidence="4">
    <location>
        <begin position="29"/>
        <end position="121"/>
    </location>
</feature>
<dbReference type="GO" id="GO:0030544">
    <property type="term" value="F:Hsp70 protein binding"/>
    <property type="evidence" value="ECO:0007669"/>
    <property type="project" value="InterPro"/>
</dbReference>
<dbReference type="OrthoDB" id="1690618at2759"/>
<dbReference type="GO" id="GO:0005829">
    <property type="term" value="C:cytosol"/>
    <property type="evidence" value="ECO:0007669"/>
    <property type="project" value="TreeGrafter"/>
</dbReference>
<protein>
    <recommendedName>
        <fullName evidence="4">Ribosome-associated complex head domain-containing protein</fullName>
    </recommendedName>
</protein>
<dbReference type="InterPro" id="IPR042569">
    <property type="entry name" value="RAC_head_sf"/>
</dbReference>
<evidence type="ECO:0000256" key="1">
    <source>
        <dbReference type="ARBA" id="ARBA00022490"/>
    </source>
</evidence>
<evidence type="ECO:0000259" key="4">
    <source>
        <dbReference type="Pfam" id="PF16717"/>
    </source>
</evidence>
<dbReference type="EMBL" id="LUCM01008277">
    <property type="protein sequence ID" value="KAA0188670.1"/>
    <property type="molecule type" value="Genomic_DNA"/>
</dbReference>
<feature type="non-terminal residue" evidence="5">
    <location>
        <position position="170"/>
    </location>
</feature>
<dbReference type="GO" id="GO:0043022">
    <property type="term" value="F:ribosome binding"/>
    <property type="evidence" value="ECO:0007669"/>
    <property type="project" value="InterPro"/>
</dbReference>
<gene>
    <name evidence="5" type="ORF">FBUS_11176</name>
</gene>